<dbReference type="InterPro" id="IPR015943">
    <property type="entry name" value="WD40/YVTN_repeat-like_dom_sf"/>
</dbReference>
<dbReference type="EMBL" id="SDEE01000306">
    <property type="protein sequence ID" value="RXW17895.1"/>
    <property type="molecule type" value="Genomic_DNA"/>
</dbReference>
<comment type="caution">
    <text evidence="2">The sequence shown here is derived from an EMBL/GenBank/DDBJ whole genome shotgun (WGS) entry which is preliminary data.</text>
</comment>
<dbReference type="InterPro" id="IPR036322">
    <property type="entry name" value="WD40_repeat_dom_sf"/>
</dbReference>
<evidence type="ECO:0000313" key="2">
    <source>
        <dbReference type="EMBL" id="RXW17895.1"/>
    </source>
</evidence>
<dbReference type="STRING" id="2316362.A0A4Q2DH84"/>
<dbReference type="Gene3D" id="2.130.10.10">
    <property type="entry name" value="YVTN repeat-like/Quinoprotein amine dehydrogenase"/>
    <property type="match status" value="1"/>
</dbReference>
<name>A0A4Q2DH84_9AGAR</name>
<dbReference type="OrthoDB" id="421374at2759"/>
<feature type="domain" description="Transcription factor IIIC 90kDa subunit N-terminal" evidence="1">
    <location>
        <begin position="2"/>
        <end position="275"/>
    </location>
</feature>
<organism evidence="2 3">
    <name type="scientific">Candolleomyces aberdarensis</name>
    <dbReference type="NCBI Taxonomy" id="2316362"/>
    <lineage>
        <taxon>Eukaryota</taxon>
        <taxon>Fungi</taxon>
        <taxon>Dikarya</taxon>
        <taxon>Basidiomycota</taxon>
        <taxon>Agaricomycotina</taxon>
        <taxon>Agaricomycetes</taxon>
        <taxon>Agaricomycetidae</taxon>
        <taxon>Agaricales</taxon>
        <taxon>Agaricineae</taxon>
        <taxon>Psathyrellaceae</taxon>
        <taxon>Candolleomyces</taxon>
    </lineage>
</organism>
<protein>
    <recommendedName>
        <fullName evidence="1">Transcription factor IIIC 90kDa subunit N-terminal domain-containing protein</fullName>
    </recommendedName>
</protein>
<reference evidence="2 3" key="1">
    <citation type="submission" date="2019-01" db="EMBL/GenBank/DDBJ databases">
        <title>Draft genome sequence of Psathyrella aberdarensis IHI B618.</title>
        <authorList>
            <person name="Buettner E."/>
            <person name="Kellner H."/>
        </authorList>
    </citation>
    <scope>NUCLEOTIDE SEQUENCE [LARGE SCALE GENOMIC DNA]</scope>
    <source>
        <strain evidence="2 3">IHI B618</strain>
    </source>
</reference>
<accession>A0A4Q2DH84</accession>
<evidence type="ECO:0000313" key="3">
    <source>
        <dbReference type="Proteomes" id="UP000290288"/>
    </source>
</evidence>
<dbReference type="SUPFAM" id="SSF50978">
    <property type="entry name" value="WD40 repeat-like"/>
    <property type="match status" value="1"/>
</dbReference>
<dbReference type="AlphaFoldDB" id="A0A4Q2DH84"/>
<keyword evidence="3" id="KW-1185">Reference proteome</keyword>
<dbReference type="Proteomes" id="UP000290288">
    <property type="component" value="Unassembled WGS sequence"/>
</dbReference>
<proteinExistence type="predicted"/>
<evidence type="ECO:0000259" key="1">
    <source>
        <dbReference type="Pfam" id="PF12657"/>
    </source>
</evidence>
<sequence length="324" mass="35262">MDISLWSAGKNYLKGEWQKIVDVTPSLLNHFTAMEGVDSSTSSILRKSGLCWTSQPDFGLLPHPPLPGSLLIIGNRGGSASLLRYQTRENTIKIEANVSLSQTWLTYIAASPWTSASNGQCTSYLAFGSSDGLVGLARLNQALATEEPSFAFIQKPNIVLSVEKIDEPVLSQDKAGITALEWVHTAGGSDILVVCKPGVVNLWVSSDDSRLAWSGLRSLALERQRISSGASPFHPASGVSYTEHNDRLLITLFDGSIHVIQELTKDPQWKPSIEDGDFTSKTLSQRCRTIFTRVESGPVDSKVMNCINGFSIYGSGSTFVWAHE</sequence>
<gene>
    <name evidence="2" type="ORF">EST38_g7968</name>
</gene>
<dbReference type="InterPro" id="IPR024761">
    <property type="entry name" value="TFIIIC_delta_N"/>
</dbReference>
<dbReference type="Pfam" id="PF12657">
    <property type="entry name" value="TFIIIC_delta"/>
    <property type="match status" value="1"/>
</dbReference>